<dbReference type="Pfam" id="PF08031">
    <property type="entry name" value="BBE"/>
    <property type="match status" value="1"/>
</dbReference>
<reference evidence="2 3" key="1">
    <citation type="submission" date="2024-04" db="EMBL/GenBank/DDBJ databases">
        <title>draft genome sequnece of Paenibacillus filicis.</title>
        <authorList>
            <person name="Kim D.-U."/>
        </authorList>
    </citation>
    <scope>NUCLEOTIDE SEQUENCE [LARGE SCALE GENOMIC DNA]</scope>
    <source>
        <strain evidence="2 3">KACC14197</strain>
    </source>
</reference>
<proteinExistence type="predicted"/>
<dbReference type="EMBL" id="JBBPCC010000015">
    <property type="protein sequence ID" value="MEK8130456.1"/>
    <property type="molecule type" value="Genomic_DNA"/>
</dbReference>
<accession>A0ABU9DQD0</accession>
<name>A0ABU9DQD0_9BACL</name>
<evidence type="ECO:0000313" key="3">
    <source>
        <dbReference type="Proteomes" id="UP001469365"/>
    </source>
</evidence>
<feature type="domain" description="Berberine/berberine-like" evidence="1">
    <location>
        <begin position="5"/>
        <end position="31"/>
    </location>
</feature>
<keyword evidence="3" id="KW-1185">Reference proteome</keyword>
<gene>
    <name evidence="2" type="ORF">WMW72_21340</name>
</gene>
<evidence type="ECO:0000259" key="1">
    <source>
        <dbReference type="Pfam" id="PF08031"/>
    </source>
</evidence>
<dbReference type="Proteomes" id="UP001469365">
    <property type="component" value="Unassembled WGS sequence"/>
</dbReference>
<dbReference type="RefSeq" id="WP_423227578.1">
    <property type="nucleotide sequence ID" value="NZ_JBBPCC010000015.1"/>
</dbReference>
<dbReference type="Gene3D" id="3.30.465.10">
    <property type="match status" value="1"/>
</dbReference>
<comment type="caution">
    <text evidence="2">The sequence shown here is derived from an EMBL/GenBank/DDBJ whole genome shotgun (WGS) entry which is preliminary data.</text>
</comment>
<evidence type="ECO:0000313" key="2">
    <source>
        <dbReference type="EMBL" id="MEK8130456.1"/>
    </source>
</evidence>
<dbReference type="InterPro" id="IPR016169">
    <property type="entry name" value="FAD-bd_PCMH_sub2"/>
</dbReference>
<dbReference type="InterPro" id="IPR012951">
    <property type="entry name" value="BBE"/>
</dbReference>
<protein>
    <submittedName>
        <fullName evidence="2">BBE domain-containing protein</fullName>
    </submittedName>
</protein>
<organism evidence="2 3">
    <name type="scientific">Paenibacillus filicis</name>
    <dbReference type="NCBI Taxonomy" id="669464"/>
    <lineage>
        <taxon>Bacteria</taxon>
        <taxon>Bacillati</taxon>
        <taxon>Bacillota</taxon>
        <taxon>Bacilli</taxon>
        <taxon>Bacillales</taxon>
        <taxon>Paenibacillaceae</taxon>
        <taxon>Paenibacillus</taxon>
    </lineage>
</organism>
<sequence length="35" mass="4149">MKDTYGDNYGKLAAIKHKYDPTNFFRHNHNIDPLL</sequence>